<accession>A0ABV3SCV0</accession>
<evidence type="ECO:0000313" key="2">
    <source>
        <dbReference type="EMBL" id="MEX0404391.1"/>
    </source>
</evidence>
<dbReference type="Pfam" id="PF08463">
    <property type="entry name" value="EcoEI_R_C"/>
    <property type="match status" value="1"/>
</dbReference>
<gene>
    <name evidence="2" type="ORF">ABGN05_01805</name>
</gene>
<feature type="domain" description="EcoEI R protein C-terminal" evidence="1">
    <location>
        <begin position="3"/>
        <end position="37"/>
    </location>
</feature>
<protein>
    <submittedName>
        <fullName evidence="2">Type I restriction-modification enzyme R subunit C-terminal domain-containing protein</fullName>
    </submittedName>
</protein>
<dbReference type="EMBL" id="JBDPGJ010000001">
    <property type="protein sequence ID" value="MEX0404391.1"/>
    <property type="molecule type" value="Genomic_DNA"/>
</dbReference>
<evidence type="ECO:0000259" key="1">
    <source>
        <dbReference type="Pfam" id="PF08463"/>
    </source>
</evidence>
<keyword evidence="3" id="KW-1185">Reference proteome</keyword>
<dbReference type="Proteomes" id="UP001556692">
    <property type="component" value="Unassembled WGS sequence"/>
</dbReference>
<evidence type="ECO:0000313" key="3">
    <source>
        <dbReference type="Proteomes" id="UP001556692"/>
    </source>
</evidence>
<sequence length="40" mass="4427">MYAAFAEFLAEGIATAEQIEFIDMIVDHLIERGAMEPGLL</sequence>
<comment type="caution">
    <text evidence="2">The sequence shown here is derived from an EMBL/GenBank/DDBJ whole genome shotgun (WGS) entry which is preliminary data.</text>
</comment>
<organism evidence="2 3">
    <name type="scientific">Aquibium pacificus</name>
    <dbReference type="NCBI Taxonomy" id="3153579"/>
    <lineage>
        <taxon>Bacteria</taxon>
        <taxon>Pseudomonadati</taxon>
        <taxon>Pseudomonadota</taxon>
        <taxon>Alphaproteobacteria</taxon>
        <taxon>Hyphomicrobiales</taxon>
        <taxon>Phyllobacteriaceae</taxon>
        <taxon>Aquibium</taxon>
    </lineage>
</organism>
<dbReference type="RefSeq" id="WP_367952277.1">
    <property type="nucleotide sequence ID" value="NZ_JBDPGJ010000001.1"/>
</dbReference>
<name>A0ABV3SCV0_9HYPH</name>
<dbReference type="InterPro" id="IPR013670">
    <property type="entry name" value="EcoEI_R_C_dom"/>
</dbReference>
<reference evidence="2 3" key="1">
    <citation type="submission" date="2024-05" db="EMBL/GenBank/DDBJ databases">
        <authorList>
            <person name="Jiang F."/>
        </authorList>
    </citation>
    <scope>NUCLEOTIDE SEQUENCE [LARGE SCALE GENOMIC DNA]</scope>
    <source>
        <strain evidence="2 3">LZ166</strain>
    </source>
</reference>
<proteinExistence type="predicted"/>